<dbReference type="InterPro" id="IPR017938">
    <property type="entry name" value="Riboflavin_synthase-like_b-brl"/>
</dbReference>
<dbReference type="HOGENOM" id="CLU_017006_1_0_1"/>
<keyword evidence="1" id="KW-0560">Oxidoreductase</keyword>
<dbReference type="GeneID" id="18809622"/>
<dbReference type="PANTHER" id="PTHR42815:SF2">
    <property type="entry name" value="FAD-BINDING, PUTATIVE (AFU_ORTHOLOGUE AFUA_6G07600)-RELATED"/>
    <property type="match status" value="1"/>
</dbReference>
<dbReference type="KEGG" id="sla:SERLADRAFT_358633"/>
<dbReference type="GO" id="GO:0016491">
    <property type="term" value="F:oxidoreductase activity"/>
    <property type="evidence" value="ECO:0007669"/>
    <property type="project" value="UniProtKB-KW"/>
</dbReference>
<sequence length="671" mass="74165">MSALNGWHRGELAIQRKLNFDGPMATAWTWIDGEMPEQHKVFHTTQLPFVPVTTLDDKRRPWSSILASPNGQPGFISSPHYTELTMSAKVWDGDPFVDNSALLAHTDHMLIAGIGIEFSTRRRNKFAGWIKDIKSNADRYEVKVVVNQALGNCPKYINVRDLIPHPVTNPKILHRRLELAVNERLPEELISFVHEADTVFLGTSYEATEQDTLAFPSHLGMNQRGGRQGFVRVSPSDGRTLILPDYSGNRLMSSLGNIEATPRASMTFVSFTSGSILYLTGDAKTLIGKDAQRVMPLQNAITTVSVTGYVFVEDALPVRQLPGSEVQRSAYSPPIRYLADETSALSQYYNDDTQVMLSSVELHSPDIATFTFQSEQDLEVKPGQTAILDFKAFLGSQRYQHMAPTNPTSVNDDRIRTWTISRSNGWHRPAPLPSQPARSFSLTMRRKPGGAVTEALFSISSRLAEMKSELLDDTRPLGLTVGLVGISGDFTLPEVLADACQDPRTTTANHPQKLLWIAGGIGVTPFISMLNSLSDLRDSSPNSTQSYDINLLISTREPSVLLPLITRALQTNAELNQKDHGNTPTMRITIDVFTTNDVSDIVLDEMKGIGVTLRCHRGRISGALLKVETLGDLSERKIYLCGPPLFEDAVLADLASVGIDGSRVKREMFAY</sequence>
<dbReference type="SUPFAM" id="SSF52343">
    <property type="entry name" value="Ferredoxin reductase-like, C-terminal NADP-linked domain"/>
    <property type="match status" value="1"/>
</dbReference>
<dbReference type="InterPro" id="IPR012349">
    <property type="entry name" value="Split_barrel_FMN-bd"/>
</dbReference>
<dbReference type="Proteomes" id="UP000008064">
    <property type="component" value="Unassembled WGS sequence"/>
</dbReference>
<dbReference type="AlphaFoldDB" id="F8PC63"/>
<proteinExistence type="predicted"/>
<reference evidence="3" key="1">
    <citation type="submission" date="2011-04" db="EMBL/GenBank/DDBJ databases">
        <title>Evolution of plant cell wall degrading machinery underlies the functional diversity of forest fungi.</title>
        <authorList>
            <consortium name="US DOE Joint Genome Institute (JGI-PGF)"/>
            <person name="Eastwood D.C."/>
            <person name="Floudas D."/>
            <person name="Binder M."/>
            <person name="Majcherczyk A."/>
            <person name="Schneider P."/>
            <person name="Aerts A."/>
            <person name="Asiegbu F.O."/>
            <person name="Baker S.E."/>
            <person name="Barry K."/>
            <person name="Bendiksby M."/>
            <person name="Blumentritt M."/>
            <person name="Coutinho P.M."/>
            <person name="Cullen D."/>
            <person name="Cullen D."/>
            <person name="Gathman A."/>
            <person name="Goodell B."/>
            <person name="Henrissat B."/>
            <person name="Ihrmark K."/>
            <person name="Kauserud H."/>
            <person name="Kohler A."/>
            <person name="LaButti K."/>
            <person name="Lapidus A."/>
            <person name="Lavin J.L."/>
            <person name="Lee Y.-H."/>
            <person name="Lindquist E."/>
            <person name="Lilly W."/>
            <person name="Lucas S."/>
            <person name="Morin E."/>
            <person name="Murat C."/>
            <person name="Oguiza J.A."/>
            <person name="Park J."/>
            <person name="Pisabarro A.G."/>
            <person name="Riley R."/>
            <person name="Rosling A."/>
            <person name="Salamov A."/>
            <person name="Schmidt O."/>
            <person name="Schmutz J."/>
            <person name="Skrede I."/>
            <person name="Stenlid J."/>
            <person name="Wiebenga A."/>
            <person name="Xie X."/>
            <person name="Kues U."/>
            <person name="Hibbett D.S."/>
            <person name="Hoffmeister D."/>
            <person name="Hogberg N."/>
            <person name="Martin F."/>
            <person name="Grigoriev I.V."/>
            <person name="Watkinson S.C."/>
        </authorList>
    </citation>
    <scope>NUCLEOTIDE SEQUENCE</scope>
    <source>
        <strain evidence="3">S7.9</strain>
    </source>
</reference>
<dbReference type="Gene3D" id="2.30.110.10">
    <property type="entry name" value="Electron Transport, Fmn-binding Protein, Chain A"/>
    <property type="match status" value="1"/>
</dbReference>
<evidence type="ECO:0000256" key="1">
    <source>
        <dbReference type="ARBA" id="ARBA00023002"/>
    </source>
</evidence>
<evidence type="ECO:0000313" key="3">
    <source>
        <dbReference type="EMBL" id="EGO19263.1"/>
    </source>
</evidence>
<dbReference type="Gene3D" id="2.40.30.10">
    <property type="entry name" value="Translation factors"/>
    <property type="match status" value="1"/>
</dbReference>
<dbReference type="SUPFAM" id="SSF63380">
    <property type="entry name" value="Riboflavin synthase domain-like"/>
    <property type="match status" value="1"/>
</dbReference>
<dbReference type="Pfam" id="PF08030">
    <property type="entry name" value="NAD_binding_6"/>
    <property type="match status" value="1"/>
</dbReference>
<gene>
    <name evidence="3" type="ORF">SERLADRAFT_358633</name>
</gene>
<feature type="domain" description="FAD-binding FR-type" evidence="2">
    <location>
        <begin position="350"/>
        <end position="493"/>
    </location>
</feature>
<organism>
    <name type="scientific">Serpula lacrymans var. lacrymans (strain S7.9)</name>
    <name type="common">Dry rot fungus</name>
    <dbReference type="NCBI Taxonomy" id="578457"/>
    <lineage>
        <taxon>Eukaryota</taxon>
        <taxon>Fungi</taxon>
        <taxon>Dikarya</taxon>
        <taxon>Basidiomycota</taxon>
        <taxon>Agaricomycotina</taxon>
        <taxon>Agaricomycetes</taxon>
        <taxon>Agaricomycetidae</taxon>
        <taxon>Boletales</taxon>
        <taxon>Coniophorineae</taxon>
        <taxon>Serpulaceae</taxon>
        <taxon>Serpula</taxon>
    </lineage>
</organism>
<dbReference type="PROSITE" id="PS51384">
    <property type="entry name" value="FAD_FR"/>
    <property type="match status" value="1"/>
</dbReference>
<dbReference type="RefSeq" id="XP_007323984.1">
    <property type="nucleotide sequence ID" value="XM_007323922.1"/>
</dbReference>
<accession>F8PC63</accession>
<dbReference type="PANTHER" id="PTHR42815">
    <property type="entry name" value="FAD-BINDING, PUTATIVE (AFU_ORTHOLOGUE AFUA_6G07600)-RELATED"/>
    <property type="match status" value="1"/>
</dbReference>
<dbReference type="Gene3D" id="3.40.50.80">
    <property type="entry name" value="Nucleotide-binding domain of ferredoxin-NADP reductase (FNR) module"/>
    <property type="match status" value="1"/>
</dbReference>
<dbReference type="InterPro" id="IPR039261">
    <property type="entry name" value="FNR_nucleotide-bd"/>
</dbReference>
<dbReference type="InterPro" id="IPR017927">
    <property type="entry name" value="FAD-bd_FR_type"/>
</dbReference>
<dbReference type="OrthoDB" id="436496at2759"/>
<evidence type="ECO:0000259" key="2">
    <source>
        <dbReference type="PROSITE" id="PS51384"/>
    </source>
</evidence>
<dbReference type="EMBL" id="GL945444">
    <property type="protein sequence ID" value="EGO19263.1"/>
    <property type="molecule type" value="Genomic_DNA"/>
</dbReference>
<dbReference type="InterPro" id="IPR013121">
    <property type="entry name" value="Fe_red_NAD-bd_6"/>
</dbReference>
<name>F8PC63_SERL9</name>
<protein>
    <recommendedName>
        <fullName evidence="2">FAD-binding FR-type domain-containing protein</fullName>
    </recommendedName>
</protein>